<dbReference type="CDD" id="cd19941">
    <property type="entry name" value="TIL"/>
    <property type="match status" value="3"/>
</dbReference>
<dbReference type="GeneTree" id="ENSGT00940000161708"/>
<organism evidence="8 9">
    <name type="scientific">Anolis carolinensis</name>
    <name type="common">Green anole</name>
    <name type="synonym">American chameleon</name>
    <dbReference type="NCBI Taxonomy" id="28377"/>
    <lineage>
        <taxon>Eukaryota</taxon>
        <taxon>Metazoa</taxon>
        <taxon>Chordata</taxon>
        <taxon>Craniata</taxon>
        <taxon>Vertebrata</taxon>
        <taxon>Euteleostomi</taxon>
        <taxon>Lepidosauria</taxon>
        <taxon>Squamata</taxon>
        <taxon>Bifurcata</taxon>
        <taxon>Unidentata</taxon>
        <taxon>Episquamata</taxon>
        <taxon>Toxicofera</taxon>
        <taxon>Iguania</taxon>
        <taxon>Dactyloidae</taxon>
        <taxon>Anolis</taxon>
    </lineage>
</organism>
<comment type="subcellular location">
    <subcellularLocation>
        <location evidence="1">Secreted</location>
    </subcellularLocation>
</comment>
<evidence type="ECO:0000313" key="8">
    <source>
        <dbReference type="Ensembl" id="ENSACAP00000009091.3"/>
    </source>
</evidence>
<protein>
    <submittedName>
        <fullName evidence="8">Mucin 6, oligomeric mucus/gel-forming/pseudo</fullName>
    </submittedName>
</protein>
<dbReference type="HOGENOM" id="CLU_000076_2_1_1"/>
<dbReference type="Pfam" id="PF08742">
    <property type="entry name" value="C8"/>
    <property type="match status" value="3"/>
</dbReference>
<feature type="compositionally biased region" description="Pro residues" evidence="6">
    <location>
        <begin position="1264"/>
        <end position="1276"/>
    </location>
</feature>
<feature type="domain" description="VWFD" evidence="7">
    <location>
        <begin position="357"/>
        <end position="541"/>
    </location>
</feature>
<dbReference type="InterPro" id="IPR002919">
    <property type="entry name" value="TIL_dom"/>
</dbReference>
<feature type="domain" description="VWFD" evidence="7">
    <location>
        <begin position="828"/>
        <end position="1000"/>
    </location>
</feature>
<feature type="compositionally biased region" description="Polar residues" evidence="6">
    <location>
        <begin position="1409"/>
        <end position="1421"/>
    </location>
</feature>
<dbReference type="SMART" id="SM00215">
    <property type="entry name" value="VWC_out"/>
    <property type="match status" value="2"/>
</dbReference>
<dbReference type="PANTHER" id="PTHR11339">
    <property type="entry name" value="EXTRACELLULAR MATRIX GLYCOPROTEIN RELATED"/>
    <property type="match status" value="1"/>
</dbReference>
<reference evidence="8" key="2">
    <citation type="submission" date="2025-08" db="UniProtKB">
        <authorList>
            <consortium name="Ensembl"/>
        </authorList>
    </citation>
    <scope>IDENTIFICATION</scope>
</reference>
<name>G1KIP9_ANOCA</name>
<feature type="compositionally biased region" description="Low complexity" evidence="6">
    <location>
        <begin position="1183"/>
        <end position="1211"/>
    </location>
</feature>
<dbReference type="GO" id="GO:0005615">
    <property type="term" value="C:extracellular space"/>
    <property type="evidence" value="ECO:0000318"/>
    <property type="project" value="GO_Central"/>
</dbReference>
<feature type="compositionally biased region" description="Low complexity" evidence="6">
    <location>
        <begin position="1277"/>
        <end position="1325"/>
    </location>
</feature>
<dbReference type="Proteomes" id="UP000001646">
    <property type="component" value="Chromosome 1"/>
</dbReference>
<feature type="region of interest" description="Disordered" evidence="6">
    <location>
        <begin position="1176"/>
        <end position="1325"/>
    </location>
</feature>
<dbReference type="SUPFAM" id="SSF57567">
    <property type="entry name" value="Serine protease inhibitors"/>
    <property type="match status" value="3"/>
</dbReference>
<proteinExistence type="predicted"/>
<evidence type="ECO:0000259" key="7">
    <source>
        <dbReference type="PROSITE" id="PS51233"/>
    </source>
</evidence>
<dbReference type="Bgee" id="ENSACAG00000009196">
    <property type="expression patterns" value="Expressed in testis and 4 other cell types or tissues"/>
</dbReference>
<dbReference type="GO" id="GO:0031012">
    <property type="term" value="C:extracellular matrix"/>
    <property type="evidence" value="ECO:0000318"/>
    <property type="project" value="GO_Central"/>
</dbReference>
<dbReference type="InterPro" id="IPR050780">
    <property type="entry name" value="Mucin_vWF_Thrombospondin_sf"/>
</dbReference>
<dbReference type="InterPro" id="IPR001846">
    <property type="entry name" value="VWF_type-D"/>
</dbReference>
<evidence type="ECO:0000256" key="1">
    <source>
        <dbReference type="ARBA" id="ARBA00004613"/>
    </source>
</evidence>
<dbReference type="InterPro" id="IPR036084">
    <property type="entry name" value="Ser_inhib-like_sf"/>
</dbReference>
<dbReference type="Pfam" id="PF23244">
    <property type="entry name" value="VWF"/>
    <property type="match status" value="1"/>
</dbReference>
<keyword evidence="5" id="KW-0325">Glycoprotein</keyword>
<keyword evidence="9" id="KW-1185">Reference proteome</keyword>
<dbReference type="PROSITE" id="PS51233">
    <property type="entry name" value="VWFD"/>
    <property type="match status" value="3"/>
</dbReference>
<accession>G1KIP9</accession>
<dbReference type="InParanoid" id="G1KIP9"/>
<evidence type="ECO:0000256" key="5">
    <source>
        <dbReference type="ARBA" id="ARBA00023180"/>
    </source>
</evidence>
<evidence type="ECO:0000313" key="9">
    <source>
        <dbReference type="Proteomes" id="UP000001646"/>
    </source>
</evidence>
<dbReference type="PANTHER" id="PTHR11339:SF264">
    <property type="entry name" value="MUCIN-6"/>
    <property type="match status" value="1"/>
</dbReference>
<feature type="domain" description="VWFD" evidence="7">
    <location>
        <begin position="15"/>
        <end position="182"/>
    </location>
</feature>
<dbReference type="FunFam" id="2.10.25.10:FF:000414">
    <property type="entry name" value="von Willebrand factor"/>
    <property type="match status" value="1"/>
</dbReference>
<reference evidence="8 9" key="1">
    <citation type="submission" date="2009-12" db="EMBL/GenBank/DDBJ databases">
        <title>The Genome Sequence of Anolis carolinensis (Green Anole Lizard).</title>
        <authorList>
            <consortium name="The Genome Sequencing Platform"/>
            <person name="Di Palma F."/>
            <person name="Alfoldi J."/>
            <person name="Heiman D."/>
            <person name="Young S."/>
            <person name="Grabherr M."/>
            <person name="Johnson J."/>
            <person name="Lander E.S."/>
            <person name="Lindblad-Toh K."/>
        </authorList>
    </citation>
    <scope>NUCLEOTIDE SEQUENCE [LARGE SCALE GENOMIC DNA]</scope>
    <source>
        <strain evidence="8 9">JBL SC #1</strain>
    </source>
</reference>
<dbReference type="SMART" id="SM00832">
    <property type="entry name" value="C8"/>
    <property type="match status" value="3"/>
</dbReference>
<gene>
    <name evidence="8" type="primary">MUC6</name>
</gene>
<sequence>MLGTYFLSQASEGKGSCSTWGNGHFSTFDNYLYDFSGTCNYIFATVCDEISPDFNIQFRRGPNNKIARIIIELEATVIMIENGVISVKDVGLPYTRNGIQITPFGCITRLVAKLMEIDLAVFWDNNDYLMVLIEEKYMGRTCGLCGNFDGQELNEFLNEGQLLDPQEYVALQKLDDPTEICPFEEMVTPNARICSQLLSVVSPSCNITKKGFVIRCQLDMQSCRDPGQKNCVCATLSEYSRQCAMSHQEVSDWRNADFCSLGKCPANKIYKECGSPCLRTCSNPEYTCSSYCTYGCFCPEGTVLDDISRNRTCVPVEQCPCTLNGKKYAPGEVMEAVCRSCKCSMGQWSCTELPCPGRCSLEGGSFVTTFDSRPYRFHGVCTYIIMKSPMLPHNGTLMAVYEKSGYSSSETSLTAIIYVSGNDKIVISKNEILIDDKEIKWLPYKSGDITIFRQSSTHIQMVTPFGLEIVFQIFPLFQAFVKAELHFRGNTRGLCGNYNGETADDFMTSMDIIEGTAPLFVDSWRAGHCSPAIERDTDPCSMSQLNKMCAETHCSVLTKKDTIFAKCHIAVNPIPFYKRCVYQACNYEETFPYICSALASYAHACASMGLLLGNWRSTVDNCTIACTGNQTFSYNTQACDRTCLSLSNRELECHSADIPIDGCNCPKGTYLNYRNQCVRKSQCPCYLKDRKFIQADQSTIIGGITCYCINGNLSCTGRPIDPEENCRPPKKYISCSSNSGSKYGAACAPTCQMLATGIQCVPSKCESGCVCDAGLYEKLDGTCVPPDECPCEYGGISYEKGEQIQTECKTCTCARGKWKCIQNTKCSSTCSLYGEGHINTFDGQRFVFDGNCEYILAMDGCGMGGSPHTFKIVTENVVCGNTGITCTRAFKIHLGNLTITLADRTYTVSGWNPQTEFFIEENALFLYTEITITDKYDIILVWNRHMNLFIKISRETKDNLCGLCGNYNGNIRDDFETRTRYVASNELEFVNSWKENPLCGDVFFVADPCNRNPYRKAWAEKKCSIINSQVFAACHSKVHRMPYYEACVRDSCGCDTGGDCECMCDAIAVYAKACLDVGVCIDWRTPDFCPVYCDYFNSHKKSGMVGTYYYYVNELNCTWHYRPCKCLNMSTSVGVNIEGNNLYFSFKNANSDWIIAFKSFYAPSFSLPGPHIQNNRLLPVPHPRTTPTAHPPQLLNPLCPQNRPQPARQRQPQPPTTPKPTTRTTSSSTTSTSHPTTPTTPTTTSTKSTPTSTHTPITTISPITPLPTVTPMPLTTPTPVSSTATPTVTYTTPLSTTTPTTTTPTTTETTTPPSTTTTSTTTHPVTTTGKFSQLTQNCQIFCFLVDFISLSFVFTSTVSSTRISSSTHVSSTSKITLSSSTSKATSTSTWSPSTFTISKPTTFPPQPVQHPTTTSAPTSVESTSVGTHTATTTISLSTSSFPTSISTFKTTISSIPTFSVPITATSTTTSSPLSTLTSITTASTAPTTSAPPSTTMATTTINSTSGTASCFFAGVYFVTFEGHYAITGFSGPEFVGFIPCDLSDFCDMECGCCMPQTFYRKEFKMPCPDPDDPLKPLVKEIIIFGDCVCNFDKCKH</sequence>
<feature type="region of interest" description="Disordered" evidence="6">
    <location>
        <begin position="1382"/>
        <end position="1424"/>
    </location>
</feature>
<dbReference type="InterPro" id="IPR001007">
    <property type="entry name" value="VWF_dom"/>
</dbReference>
<evidence type="ECO:0000256" key="4">
    <source>
        <dbReference type="ARBA" id="ARBA00023157"/>
    </source>
</evidence>
<evidence type="ECO:0000256" key="2">
    <source>
        <dbReference type="ARBA" id="ARBA00022525"/>
    </source>
</evidence>
<dbReference type="GO" id="GO:0005201">
    <property type="term" value="F:extracellular matrix structural constituent"/>
    <property type="evidence" value="ECO:0000318"/>
    <property type="project" value="GO_Central"/>
</dbReference>
<dbReference type="SMART" id="SM00216">
    <property type="entry name" value="VWD"/>
    <property type="match status" value="3"/>
</dbReference>
<dbReference type="Pfam" id="PF01826">
    <property type="entry name" value="TIL"/>
    <property type="match status" value="1"/>
</dbReference>
<keyword evidence="4" id="KW-1015">Disulfide bond</keyword>
<dbReference type="InterPro" id="IPR014853">
    <property type="entry name" value="VWF/SSPO/ZAN-like_Cys-rich_dom"/>
</dbReference>
<keyword evidence="3" id="KW-0677">Repeat</keyword>
<dbReference type="MEROPS" id="I08.952"/>
<reference evidence="8" key="3">
    <citation type="submission" date="2025-09" db="UniProtKB">
        <authorList>
            <consortium name="Ensembl"/>
        </authorList>
    </citation>
    <scope>IDENTIFICATION</scope>
</reference>
<evidence type="ECO:0000256" key="3">
    <source>
        <dbReference type="ARBA" id="ARBA00022737"/>
    </source>
</evidence>
<evidence type="ECO:0000256" key="6">
    <source>
        <dbReference type="SAM" id="MobiDB-lite"/>
    </source>
</evidence>
<dbReference type="Pfam" id="PF00094">
    <property type="entry name" value="VWD"/>
    <property type="match status" value="3"/>
</dbReference>
<keyword evidence="2" id="KW-0964">Secreted</keyword>
<feature type="compositionally biased region" description="Low complexity" evidence="6">
    <location>
        <begin position="1219"/>
        <end position="1263"/>
    </location>
</feature>
<dbReference type="eggNOG" id="KOG1216">
    <property type="taxonomic scope" value="Eukaryota"/>
</dbReference>
<dbReference type="Ensembl" id="ENSACAT00000009284.3">
    <property type="protein sequence ID" value="ENSACAP00000009091.3"/>
    <property type="gene ID" value="ENSACAG00000009196.3"/>
</dbReference>
<dbReference type="Gene3D" id="2.10.25.10">
    <property type="entry name" value="Laminin"/>
    <property type="match status" value="3"/>
</dbReference>
<dbReference type="FunFam" id="2.10.25.10:FF:000153">
    <property type="entry name" value="MUC5B isoform 1"/>
    <property type="match status" value="2"/>
</dbReference>
<feature type="compositionally biased region" description="Low complexity" evidence="6">
    <location>
        <begin position="1382"/>
        <end position="1398"/>
    </location>
</feature>